<dbReference type="GO" id="GO:0051539">
    <property type="term" value="F:4 iron, 4 sulfur cluster binding"/>
    <property type="evidence" value="ECO:0007669"/>
    <property type="project" value="UniProtKB-KW"/>
</dbReference>
<dbReference type="PATRIC" id="fig|199.248.peg.1690"/>
<dbReference type="SFLD" id="SFLDS00029">
    <property type="entry name" value="Radical_SAM"/>
    <property type="match status" value="1"/>
</dbReference>
<dbReference type="InterPro" id="IPR007197">
    <property type="entry name" value="rSAM"/>
</dbReference>
<feature type="binding site" evidence="14">
    <location>
        <position position="24"/>
    </location>
    <ligand>
        <name>[4Fe-4S] cluster</name>
        <dbReference type="ChEBI" id="CHEBI:49883"/>
        <note>4Fe-4S-S-AdoMet</note>
    </ligand>
</feature>
<evidence type="ECO:0000256" key="2">
    <source>
        <dbReference type="ARBA" id="ARBA00010765"/>
    </source>
</evidence>
<dbReference type="SMART" id="SM00876">
    <property type="entry name" value="BATS"/>
    <property type="match status" value="1"/>
</dbReference>
<proteinExistence type="inferred from homology"/>
<dbReference type="CDD" id="cd01335">
    <property type="entry name" value="Radical_SAM"/>
    <property type="match status" value="1"/>
</dbReference>
<gene>
    <name evidence="16" type="primary">bioB</name>
    <name evidence="16" type="ORF">CCON33237_1638</name>
</gene>
<reference evidence="17" key="1">
    <citation type="submission" date="2015-08" db="EMBL/GenBank/DDBJ databases">
        <title>Comparative genomics of the Campylobacter concisus group.</title>
        <authorList>
            <person name="Miller W.G."/>
            <person name="Yee E."/>
            <person name="Chapman M.H."/>
            <person name="Huynh S."/>
            <person name="Bono J.L."/>
            <person name="On S.L.W."/>
            <person name="St Leger J."/>
            <person name="Foster G."/>
            <person name="Parker C.T."/>
        </authorList>
    </citation>
    <scope>NUCLEOTIDE SEQUENCE [LARGE SCALE GENOMIC DNA]</scope>
    <source>
        <strain evidence="17">ATCC 33237</strain>
    </source>
</reference>
<protein>
    <recommendedName>
        <fullName evidence="3">biotin synthase</fullName>
        <ecNumber evidence="3">2.8.1.6</ecNumber>
    </recommendedName>
</protein>
<dbReference type="AlphaFoldDB" id="A0A0M4TCN1"/>
<dbReference type="Pfam" id="PF06968">
    <property type="entry name" value="BATS"/>
    <property type="match status" value="1"/>
</dbReference>
<keyword evidence="6 14" id="KW-0949">S-adenosyl-L-methionine</keyword>
<dbReference type="KEGG" id="ccoc:CCON33237_1638"/>
<evidence type="ECO:0000256" key="10">
    <source>
        <dbReference type="ARBA" id="ARBA00023004"/>
    </source>
</evidence>
<dbReference type="SUPFAM" id="SSF102114">
    <property type="entry name" value="Radical SAM enzymes"/>
    <property type="match status" value="1"/>
</dbReference>
<name>A0A0M4TCN1_9BACT</name>
<evidence type="ECO:0000259" key="15">
    <source>
        <dbReference type="PROSITE" id="PS51918"/>
    </source>
</evidence>
<dbReference type="InterPro" id="IPR013785">
    <property type="entry name" value="Aldolase_TIM"/>
</dbReference>
<evidence type="ECO:0000313" key="16">
    <source>
        <dbReference type="EMBL" id="ALF48286.1"/>
    </source>
</evidence>
<keyword evidence="5 16" id="KW-0808">Transferase</keyword>
<dbReference type="InterPro" id="IPR010722">
    <property type="entry name" value="BATS_dom"/>
</dbReference>
<sequence length="279" mass="30875">MKTIMLCAICSVTQGNCGEDCAYCTQSAKAGANITKFKEKSVQQVVDEAKMAYKNHALGFCLVTSGARLNDKKTDYIASLARAVSKEVPNLMLIACNGMATYEQLCELKKAGVFSYNHNLETSREFFPKICKTHTWDERYQTNLDAKRARLMLCTGGIYGVGESEVDRVSFRAGLKELEPFSSPINFFIKNESLSLDLPPLSVDEALKIVRDTKSALPETRVMIAGGREKILGDRQYEIFENGADAIVIGDYLTAKGEKASKDIEELTKRGFSFASICH</sequence>
<dbReference type="InterPro" id="IPR002684">
    <property type="entry name" value="Biotin_synth/BioAB"/>
</dbReference>
<dbReference type="Pfam" id="PF04055">
    <property type="entry name" value="Radical_SAM"/>
    <property type="match status" value="1"/>
</dbReference>
<keyword evidence="7 14" id="KW-0001">2Fe-2S</keyword>
<evidence type="ECO:0000256" key="13">
    <source>
        <dbReference type="ARBA" id="ARBA00051157"/>
    </source>
</evidence>
<evidence type="ECO:0000313" key="17">
    <source>
        <dbReference type="Proteomes" id="UP000066049"/>
    </source>
</evidence>
<dbReference type="RefSeq" id="WP_054197202.1">
    <property type="nucleotide sequence ID" value="NZ_CABMKQ010000018.1"/>
</dbReference>
<dbReference type="PROSITE" id="PS51918">
    <property type="entry name" value="RADICAL_SAM"/>
    <property type="match status" value="1"/>
</dbReference>
<dbReference type="GO" id="GO:0004076">
    <property type="term" value="F:biotin synthase activity"/>
    <property type="evidence" value="ECO:0007669"/>
    <property type="project" value="UniProtKB-EC"/>
</dbReference>
<evidence type="ECO:0000256" key="6">
    <source>
        <dbReference type="ARBA" id="ARBA00022691"/>
    </source>
</evidence>
<evidence type="ECO:0000256" key="9">
    <source>
        <dbReference type="ARBA" id="ARBA00022756"/>
    </source>
</evidence>
<dbReference type="SFLD" id="SFLDG01060">
    <property type="entry name" value="BATS_domain_containing"/>
    <property type="match status" value="1"/>
</dbReference>
<accession>A0A0M4TCN1</accession>
<comment type="pathway">
    <text evidence="1">Cofactor biosynthesis; biotin biosynthesis; biotin from 7,8-diaminononanoate: step 2/2.</text>
</comment>
<dbReference type="UniPathway" id="UPA00078">
    <property type="reaction ID" value="UER00162"/>
</dbReference>
<evidence type="ECO:0000256" key="1">
    <source>
        <dbReference type="ARBA" id="ARBA00004942"/>
    </source>
</evidence>
<evidence type="ECO:0000256" key="7">
    <source>
        <dbReference type="ARBA" id="ARBA00022714"/>
    </source>
</evidence>
<evidence type="ECO:0000256" key="12">
    <source>
        <dbReference type="ARBA" id="ARBA00034078"/>
    </source>
</evidence>
<keyword evidence="8 14" id="KW-0479">Metal-binding</keyword>
<dbReference type="GO" id="GO:0051537">
    <property type="term" value="F:2 iron, 2 sulfur cluster binding"/>
    <property type="evidence" value="ECO:0007669"/>
    <property type="project" value="UniProtKB-KW"/>
</dbReference>
<dbReference type="NCBIfam" id="TIGR00433">
    <property type="entry name" value="bioB"/>
    <property type="match status" value="1"/>
</dbReference>
<dbReference type="SFLD" id="SFLDG01278">
    <property type="entry name" value="biotin_synthase_like"/>
    <property type="match status" value="1"/>
</dbReference>
<dbReference type="EC" id="2.8.1.6" evidence="3"/>
<dbReference type="NCBIfam" id="NF006308">
    <property type="entry name" value="PRK08508.1"/>
    <property type="match status" value="1"/>
</dbReference>
<feature type="domain" description="Radical SAM core" evidence="15">
    <location>
        <begin position="2"/>
        <end position="228"/>
    </location>
</feature>
<comment type="cofactor">
    <cofactor evidence="14">
        <name>[2Fe-2S] cluster</name>
        <dbReference type="ChEBI" id="CHEBI:190135"/>
    </cofactor>
    <text evidence="14">Binds 1 [2Fe-2S] cluster. The cluster is coordinated with 3 cysteines and 1 arginine.</text>
</comment>
<evidence type="ECO:0000256" key="3">
    <source>
        <dbReference type="ARBA" id="ARBA00012236"/>
    </source>
</evidence>
<keyword evidence="11 14" id="KW-0411">Iron-sulfur</keyword>
<evidence type="ECO:0000256" key="8">
    <source>
        <dbReference type="ARBA" id="ARBA00022723"/>
    </source>
</evidence>
<dbReference type="InterPro" id="IPR006638">
    <property type="entry name" value="Elp3/MiaA/NifB-like_rSAM"/>
</dbReference>
<keyword evidence="10 14" id="KW-0408">Iron</keyword>
<dbReference type="Proteomes" id="UP000066049">
    <property type="component" value="Chromosome"/>
</dbReference>
<dbReference type="PANTHER" id="PTHR22976:SF2">
    <property type="entry name" value="BIOTIN SYNTHASE, MITOCHONDRIAL"/>
    <property type="match status" value="1"/>
</dbReference>
<evidence type="ECO:0000256" key="4">
    <source>
        <dbReference type="ARBA" id="ARBA00022485"/>
    </source>
</evidence>
<dbReference type="InterPro" id="IPR024177">
    <property type="entry name" value="Biotin_synthase"/>
</dbReference>
<keyword evidence="9" id="KW-0093">Biotin biosynthesis</keyword>
<dbReference type="PIRSF" id="PIRSF001619">
    <property type="entry name" value="Biotin_synth"/>
    <property type="match status" value="1"/>
</dbReference>
<comment type="cofactor">
    <cofactor evidence="12">
        <name>[2Fe-2S] cluster</name>
        <dbReference type="ChEBI" id="CHEBI:190135"/>
    </cofactor>
</comment>
<dbReference type="PANTHER" id="PTHR22976">
    <property type="entry name" value="BIOTIN SYNTHASE"/>
    <property type="match status" value="1"/>
</dbReference>
<organism evidence="16 17">
    <name type="scientific">Campylobacter concisus</name>
    <dbReference type="NCBI Taxonomy" id="199"/>
    <lineage>
        <taxon>Bacteria</taxon>
        <taxon>Pseudomonadati</taxon>
        <taxon>Campylobacterota</taxon>
        <taxon>Epsilonproteobacteria</taxon>
        <taxon>Campylobacterales</taxon>
        <taxon>Campylobacteraceae</taxon>
        <taxon>Campylobacter</taxon>
    </lineage>
</organism>
<dbReference type="SMART" id="SM00729">
    <property type="entry name" value="Elp3"/>
    <property type="match status" value="1"/>
</dbReference>
<dbReference type="GO" id="GO:0009102">
    <property type="term" value="P:biotin biosynthetic process"/>
    <property type="evidence" value="ECO:0007669"/>
    <property type="project" value="UniProtKB-UniPathway"/>
</dbReference>
<dbReference type="InterPro" id="IPR058240">
    <property type="entry name" value="rSAM_sf"/>
</dbReference>
<dbReference type="GeneID" id="28663317"/>
<feature type="binding site" evidence="14">
    <location>
        <position position="21"/>
    </location>
    <ligand>
        <name>[4Fe-4S] cluster</name>
        <dbReference type="ChEBI" id="CHEBI:49883"/>
        <note>4Fe-4S-S-AdoMet</note>
    </ligand>
</feature>
<dbReference type="GO" id="GO:0046872">
    <property type="term" value="F:metal ion binding"/>
    <property type="evidence" value="ECO:0007669"/>
    <property type="project" value="UniProtKB-KW"/>
</dbReference>
<feature type="binding site" evidence="14">
    <location>
        <position position="61"/>
    </location>
    <ligand>
        <name>[2Fe-2S] cluster</name>
        <dbReference type="ChEBI" id="CHEBI:190135"/>
    </ligand>
</feature>
<comment type="cofactor">
    <cofactor evidence="14">
        <name>[4Fe-4S] cluster</name>
        <dbReference type="ChEBI" id="CHEBI:49883"/>
    </cofactor>
    <text evidence="14">Binds 1 [4Fe-4S] cluster. The cluster is coordinated with 3 cysteines and an exchangeable S-adenosyl-L-methionine.</text>
</comment>
<feature type="binding site" evidence="14">
    <location>
        <position position="17"/>
    </location>
    <ligand>
        <name>[4Fe-4S] cluster</name>
        <dbReference type="ChEBI" id="CHEBI:49883"/>
        <note>4Fe-4S-S-AdoMet</note>
    </ligand>
</feature>
<comment type="similarity">
    <text evidence="2">Belongs to the radical SAM superfamily. Biotin synthase family.</text>
</comment>
<evidence type="ECO:0000256" key="14">
    <source>
        <dbReference type="PIRSR" id="PIRSR001619-1"/>
    </source>
</evidence>
<evidence type="ECO:0000256" key="11">
    <source>
        <dbReference type="ARBA" id="ARBA00023014"/>
    </source>
</evidence>
<dbReference type="EMBL" id="CP012541">
    <property type="protein sequence ID" value="ALF48286.1"/>
    <property type="molecule type" value="Genomic_DNA"/>
</dbReference>
<comment type="catalytic activity">
    <reaction evidence="13">
        <text>(4R,5S)-dethiobiotin + (sulfur carrier)-SH + 2 reduced [2Fe-2S]-[ferredoxin] + 2 S-adenosyl-L-methionine = (sulfur carrier)-H + biotin + 2 5'-deoxyadenosine + 2 L-methionine + 2 oxidized [2Fe-2S]-[ferredoxin]</text>
        <dbReference type="Rhea" id="RHEA:22060"/>
        <dbReference type="Rhea" id="RHEA-COMP:10000"/>
        <dbReference type="Rhea" id="RHEA-COMP:10001"/>
        <dbReference type="Rhea" id="RHEA-COMP:14737"/>
        <dbReference type="Rhea" id="RHEA-COMP:14739"/>
        <dbReference type="ChEBI" id="CHEBI:17319"/>
        <dbReference type="ChEBI" id="CHEBI:29917"/>
        <dbReference type="ChEBI" id="CHEBI:33737"/>
        <dbReference type="ChEBI" id="CHEBI:33738"/>
        <dbReference type="ChEBI" id="CHEBI:57586"/>
        <dbReference type="ChEBI" id="CHEBI:57844"/>
        <dbReference type="ChEBI" id="CHEBI:59789"/>
        <dbReference type="ChEBI" id="CHEBI:64428"/>
        <dbReference type="ChEBI" id="CHEBI:149473"/>
        <dbReference type="EC" id="2.8.1.6"/>
    </reaction>
</comment>
<evidence type="ECO:0000256" key="5">
    <source>
        <dbReference type="ARBA" id="ARBA00022679"/>
    </source>
</evidence>
<dbReference type="Gene3D" id="3.20.20.70">
    <property type="entry name" value="Aldolase class I"/>
    <property type="match status" value="1"/>
</dbReference>
<feature type="binding site" evidence="14">
    <location>
        <position position="154"/>
    </location>
    <ligand>
        <name>[2Fe-2S] cluster</name>
        <dbReference type="ChEBI" id="CHEBI:190135"/>
    </ligand>
</feature>
<keyword evidence="4 14" id="KW-0004">4Fe-4S</keyword>